<dbReference type="Proteomes" id="UP000823935">
    <property type="component" value="Unassembled WGS sequence"/>
</dbReference>
<dbReference type="NCBIfam" id="TIGR02937">
    <property type="entry name" value="sigma70-ECF"/>
    <property type="match status" value="1"/>
</dbReference>
<evidence type="ECO:0000256" key="3">
    <source>
        <dbReference type="ARBA" id="ARBA00023163"/>
    </source>
</evidence>
<dbReference type="EMBL" id="DVIQ01000001">
    <property type="protein sequence ID" value="HIS29928.1"/>
    <property type="molecule type" value="Genomic_DNA"/>
</dbReference>
<dbReference type="SUPFAM" id="SSF88946">
    <property type="entry name" value="Sigma2 domain of RNA polymerase sigma factors"/>
    <property type="match status" value="1"/>
</dbReference>
<dbReference type="GO" id="GO:0016987">
    <property type="term" value="F:sigma factor activity"/>
    <property type="evidence" value="ECO:0007669"/>
    <property type="project" value="UniProtKB-KW"/>
</dbReference>
<dbReference type="Gene3D" id="1.10.1740.10">
    <property type="match status" value="1"/>
</dbReference>
<organism evidence="5 6">
    <name type="scientific">Candidatus Limivivens intestinipullorum</name>
    <dbReference type="NCBI Taxonomy" id="2840858"/>
    <lineage>
        <taxon>Bacteria</taxon>
        <taxon>Bacillati</taxon>
        <taxon>Bacillota</taxon>
        <taxon>Clostridia</taxon>
        <taxon>Lachnospirales</taxon>
        <taxon>Lachnospiraceae</taxon>
        <taxon>Lachnospiraceae incertae sedis</taxon>
        <taxon>Candidatus Limivivens</taxon>
    </lineage>
</organism>
<dbReference type="PANTHER" id="PTHR43133">
    <property type="entry name" value="RNA POLYMERASE ECF-TYPE SIGMA FACTO"/>
    <property type="match status" value="1"/>
</dbReference>
<dbReference type="AlphaFoldDB" id="A0A9D1JIT2"/>
<evidence type="ECO:0000313" key="6">
    <source>
        <dbReference type="Proteomes" id="UP000823935"/>
    </source>
</evidence>
<dbReference type="InterPro" id="IPR039425">
    <property type="entry name" value="RNA_pol_sigma-70-like"/>
</dbReference>
<dbReference type="InterPro" id="IPR013325">
    <property type="entry name" value="RNA_pol_sigma_r2"/>
</dbReference>
<evidence type="ECO:0000313" key="5">
    <source>
        <dbReference type="EMBL" id="HIS29928.1"/>
    </source>
</evidence>
<dbReference type="Pfam" id="PF04542">
    <property type="entry name" value="Sigma70_r2"/>
    <property type="match status" value="1"/>
</dbReference>
<reference evidence="5" key="2">
    <citation type="journal article" date="2021" name="PeerJ">
        <title>Extensive microbial diversity within the chicken gut microbiome revealed by metagenomics and culture.</title>
        <authorList>
            <person name="Gilroy R."/>
            <person name="Ravi A."/>
            <person name="Getino M."/>
            <person name="Pursley I."/>
            <person name="Horton D.L."/>
            <person name="Alikhan N.F."/>
            <person name="Baker D."/>
            <person name="Gharbi K."/>
            <person name="Hall N."/>
            <person name="Watson M."/>
            <person name="Adriaenssens E.M."/>
            <person name="Foster-Nyarko E."/>
            <person name="Jarju S."/>
            <person name="Secka A."/>
            <person name="Antonio M."/>
            <person name="Oren A."/>
            <person name="Chaudhuri R.R."/>
            <person name="La Ragione R."/>
            <person name="Hildebrand F."/>
            <person name="Pallen M.J."/>
        </authorList>
    </citation>
    <scope>NUCLEOTIDE SEQUENCE</scope>
    <source>
        <strain evidence="5">CHK190-19873</strain>
    </source>
</reference>
<evidence type="ECO:0000256" key="2">
    <source>
        <dbReference type="ARBA" id="ARBA00023082"/>
    </source>
</evidence>
<feature type="domain" description="RNA polymerase sigma-70 region 2" evidence="4">
    <location>
        <begin position="19"/>
        <end position="80"/>
    </location>
</feature>
<dbReference type="InterPro" id="IPR014284">
    <property type="entry name" value="RNA_pol_sigma-70_dom"/>
</dbReference>
<keyword evidence="3" id="KW-0804">Transcription</keyword>
<proteinExistence type="predicted"/>
<protein>
    <submittedName>
        <fullName evidence="5">Sigma-70 family RNA polymerase sigma factor</fullName>
    </submittedName>
</protein>
<name>A0A9D1JIT2_9FIRM</name>
<evidence type="ECO:0000256" key="1">
    <source>
        <dbReference type="ARBA" id="ARBA00023015"/>
    </source>
</evidence>
<sequence length="143" mass="16952">MEGMIKKARKGDGEAFTRLMQAHMQDMYKTAWAILRNDEDAADAVSDTILACWEKLYQLKQDRYFKTWMIRILINNCNAILQKKRGIADPGTSEEKERFLEIPYVEKGYQEAEWREVLNGIEEKYRLVLLLYYMLLPVNFCKK</sequence>
<keyword evidence="2" id="KW-0731">Sigma factor</keyword>
<gene>
    <name evidence="5" type="ORF">IAB44_00010</name>
</gene>
<evidence type="ECO:0000259" key="4">
    <source>
        <dbReference type="Pfam" id="PF04542"/>
    </source>
</evidence>
<dbReference type="PANTHER" id="PTHR43133:SF51">
    <property type="entry name" value="RNA POLYMERASE SIGMA FACTOR"/>
    <property type="match status" value="1"/>
</dbReference>
<dbReference type="InterPro" id="IPR007627">
    <property type="entry name" value="RNA_pol_sigma70_r2"/>
</dbReference>
<accession>A0A9D1JIT2</accession>
<dbReference type="GO" id="GO:0006352">
    <property type="term" value="P:DNA-templated transcription initiation"/>
    <property type="evidence" value="ECO:0007669"/>
    <property type="project" value="InterPro"/>
</dbReference>
<comment type="caution">
    <text evidence="5">The sequence shown here is derived from an EMBL/GenBank/DDBJ whole genome shotgun (WGS) entry which is preliminary data.</text>
</comment>
<reference evidence="5" key="1">
    <citation type="submission" date="2020-10" db="EMBL/GenBank/DDBJ databases">
        <authorList>
            <person name="Gilroy R."/>
        </authorList>
    </citation>
    <scope>NUCLEOTIDE SEQUENCE</scope>
    <source>
        <strain evidence="5">CHK190-19873</strain>
    </source>
</reference>
<keyword evidence="1" id="KW-0805">Transcription regulation</keyword>